<keyword evidence="2" id="KW-1185">Reference proteome</keyword>
<gene>
    <name evidence="1" type="ORF">I7412_16460</name>
</gene>
<dbReference type="EMBL" id="JAEACQ010000194">
    <property type="protein sequence ID" value="MBL7628715.1"/>
    <property type="molecule type" value="Genomic_DNA"/>
</dbReference>
<organism evidence="1 2">
    <name type="scientific">Frankia nepalensis</name>
    <dbReference type="NCBI Taxonomy" id="1836974"/>
    <lineage>
        <taxon>Bacteria</taxon>
        <taxon>Bacillati</taxon>
        <taxon>Actinomycetota</taxon>
        <taxon>Actinomycetes</taxon>
        <taxon>Frankiales</taxon>
        <taxon>Frankiaceae</taxon>
        <taxon>Frankia</taxon>
    </lineage>
</organism>
<protein>
    <submittedName>
        <fullName evidence="1">Uncharacterized protein</fullName>
    </submittedName>
</protein>
<reference evidence="1" key="1">
    <citation type="submission" date="2020-12" db="EMBL/GenBank/DDBJ databases">
        <title>Genomic characterization of non-nitrogen-fixing Frankia strains.</title>
        <authorList>
            <person name="Carlos-Shanley C."/>
            <person name="Guerra T."/>
            <person name="Hahn D."/>
        </authorList>
    </citation>
    <scope>NUCLEOTIDE SEQUENCE</scope>
    <source>
        <strain evidence="1">CN6</strain>
    </source>
</reference>
<comment type="caution">
    <text evidence="1">The sequence shown here is derived from an EMBL/GenBank/DDBJ whole genome shotgun (WGS) entry which is preliminary data.</text>
</comment>
<sequence length="150" mass="16729">MTEILPEVPAGDSKVQRDAETEAVALLSAKVGVPLAPTHVVLADGSWVEIDAANLDERVIAEVWAHQGPPKGAQRNKVLTDALKLVYVEAERGGQWRKILCFTDEQARDAFTRRSWYAGALRHYGIELEVIELPAQTRAAIREAQKRQYR</sequence>
<name>A0A937RE24_9ACTN</name>
<dbReference type="Proteomes" id="UP000604475">
    <property type="component" value="Unassembled WGS sequence"/>
</dbReference>
<evidence type="ECO:0000313" key="1">
    <source>
        <dbReference type="EMBL" id="MBL7628715.1"/>
    </source>
</evidence>
<evidence type="ECO:0000313" key="2">
    <source>
        <dbReference type="Proteomes" id="UP000604475"/>
    </source>
</evidence>
<dbReference type="AlphaFoldDB" id="A0A937RE24"/>
<dbReference type="RefSeq" id="WP_202999597.1">
    <property type="nucleotide sequence ID" value="NZ_JADWYU010000094.1"/>
</dbReference>
<accession>A0A937RE24</accession>
<proteinExistence type="predicted"/>